<keyword evidence="4" id="KW-0805">Transcription regulation</keyword>
<evidence type="ECO:0000313" key="13">
    <source>
        <dbReference type="Proteomes" id="UP000288216"/>
    </source>
</evidence>
<organism evidence="12 13">
    <name type="scientific">Scyliorhinus torazame</name>
    <name type="common">Cloudy catshark</name>
    <name type="synonym">Catulus torazame</name>
    <dbReference type="NCBI Taxonomy" id="75743"/>
    <lineage>
        <taxon>Eukaryota</taxon>
        <taxon>Metazoa</taxon>
        <taxon>Chordata</taxon>
        <taxon>Craniata</taxon>
        <taxon>Vertebrata</taxon>
        <taxon>Chondrichthyes</taxon>
        <taxon>Elasmobranchii</taxon>
        <taxon>Galeomorphii</taxon>
        <taxon>Galeoidea</taxon>
        <taxon>Carcharhiniformes</taxon>
        <taxon>Scyliorhinidae</taxon>
        <taxon>Scyliorhinus</taxon>
    </lineage>
</organism>
<gene>
    <name evidence="12" type="ORF">scyTo_0012924</name>
</gene>
<sequence>MYRDDTSGGLDYNPHNAPVPTSPKGNNMAAGPSGTGAAGASSLCRIPDYELLNVNSKVFCVGSFGSLWREKLEKAHLGLQEGEEAVQVEQQLATQLDLPSDMVEELQLVCGVDTLKCTEEETNTEVIPEDTELVTLAIRRKVIEKREARLVHDRTCRQETFDYEHEMQTVGRKPSHPEDSIAAGEVILTINVYSPIIFIKHREKKPHHTLLVLGSQKLTELRDAISCVSDLQIGGEFSNTPDLAPEHISKDLYKSAFFFFEGTFYNDARYSECRDLSRNVIEWAESHDRGCGKFSTAKMEDYTFNDMCIKVGYPYLYCHQGDCEHLIIISDVRIVHRDDCLDKTLYPCVTKKPWMWTRKCSVCKLFIVRWVTNNDSFAPEDPSFFCDMCFRMLHYDADGNKMGVFLAYPYVDPGIFN</sequence>
<evidence type="ECO:0000256" key="10">
    <source>
        <dbReference type="ARBA" id="ARBA00029606"/>
    </source>
</evidence>
<reference evidence="12 13" key="1">
    <citation type="journal article" date="2018" name="Nat. Ecol. Evol.">
        <title>Shark genomes provide insights into elasmobranch evolution and the origin of vertebrates.</title>
        <authorList>
            <person name="Hara Y"/>
            <person name="Yamaguchi K"/>
            <person name="Onimaru K"/>
            <person name="Kadota M"/>
            <person name="Koyanagi M"/>
            <person name="Keeley SD"/>
            <person name="Tatsumi K"/>
            <person name="Tanaka K"/>
            <person name="Motone F"/>
            <person name="Kageyama Y"/>
            <person name="Nozu R"/>
            <person name="Adachi N"/>
            <person name="Nishimura O"/>
            <person name="Nakagawa R"/>
            <person name="Tanegashima C"/>
            <person name="Kiyatake I"/>
            <person name="Matsumoto R"/>
            <person name="Murakumo K"/>
            <person name="Nishida K"/>
            <person name="Terakita A"/>
            <person name="Kuratani S"/>
            <person name="Sato K"/>
            <person name="Hyodo S Kuraku.S."/>
        </authorList>
    </citation>
    <scope>NUCLEOTIDE SEQUENCE [LARGE SCALE GENOMIC DNA]</scope>
</reference>
<dbReference type="Proteomes" id="UP000288216">
    <property type="component" value="Unassembled WGS sequence"/>
</dbReference>
<dbReference type="PANTHER" id="PTHR13421">
    <property type="entry name" value="SNRNA-ACTIVATING PROTEIN COMPLEX SUBUNIT 3"/>
    <property type="match status" value="1"/>
</dbReference>
<proteinExistence type="inferred from homology"/>
<name>A0A401NKT8_SCYTO</name>
<keyword evidence="6" id="KW-0804">Transcription</keyword>
<evidence type="ECO:0000256" key="6">
    <source>
        <dbReference type="ARBA" id="ARBA00023163"/>
    </source>
</evidence>
<comment type="function">
    <text evidence="8">Part of the SNAPc complex required for the transcription of both RNA polymerase II and III small-nuclear RNA genes. Binds to the proximal sequence element (PSE), a non-TATA-box basal promoter element common to these 2 types of genes. Recruits TBP and BRF2 to the U6 snRNA TATA box.</text>
</comment>
<comment type="subcellular location">
    <subcellularLocation>
        <location evidence="1">Nucleus</location>
    </subcellularLocation>
</comment>
<dbReference type="AlphaFoldDB" id="A0A401NKT8"/>
<comment type="subunit">
    <text evidence="9">Part of the SNAPc complex composed of 5 subunits: SNAPC1, SNAPC2, SNAPC3, SNAPC4 and SNAPC5. SNAPC3 interacts with SNAPC1.</text>
</comment>
<dbReference type="GO" id="GO:0042795">
    <property type="term" value="P:snRNA transcription by RNA polymerase II"/>
    <property type="evidence" value="ECO:0007669"/>
    <property type="project" value="TreeGrafter"/>
</dbReference>
<evidence type="ECO:0000256" key="11">
    <source>
        <dbReference type="SAM" id="MobiDB-lite"/>
    </source>
</evidence>
<evidence type="ECO:0000313" key="12">
    <source>
        <dbReference type="EMBL" id="GCB61484.1"/>
    </source>
</evidence>
<keyword evidence="13" id="KW-1185">Reference proteome</keyword>
<dbReference type="EMBL" id="BFAA01006399">
    <property type="protein sequence ID" value="GCB61484.1"/>
    <property type="molecule type" value="Genomic_DNA"/>
</dbReference>
<evidence type="ECO:0000256" key="1">
    <source>
        <dbReference type="ARBA" id="ARBA00004123"/>
    </source>
</evidence>
<dbReference type="GO" id="GO:0000978">
    <property type="term" value="F:RNA polymerase II cis-regulatory region sequence-specific DNA binding"/>
    <property type="evidence" value="ECO:0007669"/>
    <property type="project" value="TreeGrafter"/>
</dbReference>
<dbReference type="PANTHER" id="PTHR13421:SF16">
    <property type="entry name" value="SNRNA-ACTIVATING PROTEIN COMPLEX SUBUNIT 3"/>
    <property type="match status" value="1"/>
</dbReference>
<keyword evidence="7" id="KW-0539">Nucleus</keyword>
<comment type="similarity">
    <text evidence="2">Belongs to the SNAPC3/SRD2 family.</text>
</comment>
<evidence type="ECO:0000256" key="7">
    <source>
        <dbReference type="ARBA" id="ARBA00023242"/>
    </source>
</evidence>
<dbReference type="STRING" id="75743.A0A401NKT8"/>
<dbReference type="OMA" id="AHRDDCL"/>
<dbReference type="InterPro" id="IPR022042">
    <property type="entry name" value="snRNA-activating_su3"/>
</dbReference>
<dbReference type="GO" id="GO:0001046">
    <property type="term" value="F:core promoter sequence-specific DNA binding"/>
    <property type="evidence" value="ECO:0007669"/>
    <property type="project" value="TreeGrafter"/>
</dbReference>
<evidence type="ECO:0000256" key="2">
    <source>
        <dbReference type="ARBA" id="ARBA00010410"/>
    </source>
</evidence>
<evidence type="ECO:0000256" key="4">
    <source>
        <dbReference type="ARBA" id="ARBA00023015"/>
    </source>
</evidence>
<dbReference type="GO" id="GO:0042796">
    <property type="term" value="P:snRNA transcription by RNA polymerase III"/>
    <property type="evidence" value="ECO:0007669"/>
    <property type="project" value="TreeGrafter"/>
</dbReference>
<evidence type="ECO:0000256" key="3">
    <source>
        <dbReference type="ARBA" id="ARBA00013634"/>
    </source>
</evidence>
<evidence type="ECO:0000256" key="5">
    <source>
        <dbReference type="ARBA" id="ARBA00023125"/>
    </source>
</evidence>
<dbReference type="Pfam" id="PF12251">
    <property type="entry name" value="SNAPC3"/>
    <property type="match status" value="1"/>
</dbReference>
<evidence type="ECO:0000256" key="8">
    <source>
        <dbReference type="ARBA" id="ARBA00025193"/>
    </source>
</evidence>
<dbReference type="GO" id="GO:0001006">
    <property type="term" value="F:RNA polymerase III type 3 promoter sequence-specific DNA binding"/>
    <property type="evidence" value="ECO:0007669"/>
    <property type="project" value="TreeGrafter"/>
</dbReference>
<dbReference type="GO" id="GO:0019185">
    <property type="term" value="C:snRNA-activating protein complex"/>
    <property type="evidence" value="ECO:0007669"/>
    <property type="project" value="TreeGrafter"/>
</dbReference>
<accession>A0A401NKT8</accession>
<dbReference type="GO" id="GO:0005634">
    <property type="term" value="C:nucleus"/>
    <property type="evidence" value="ECO:0007669"/>
    <property type="project" value="UniProtKB-SubCell"/>
</dbReference>
<protein>
    <recommendedName>
        <fullName evidence="3">snRNA-activating protein complex subunit 3</fullName>
    </recommendedName>
    <alternativeName>
        <fullName evidence="10">Small nuclear RNA-activating complex polypeptide 3</fullName>
    </alternativeName>
</protein>
<feature type="region of interest" description="Disordered" evidence="11">
    <location>
        <begin position="1"/>
        <end position="37"/>
    </location>
</feature>
<evidence type="ECO:0000256" key="9">
    <source>
        <dbReference type="ARBA" id="ARBA00025958"/>
    </source>
</evidence>
<dbReference type="GO" id="GO:0003681">
    <property type="term" value="F:bent DNA binding"/>
    <property type="evidence" value="ECO:0007669"/>
    <property type="project" value="TreeGrafter"/>
</dbReference>
<dbReference type="OrthoDB" id="46583at2759"/>
<keyword evidence="5" id="KW-0238">DNA-binding</keyword>
<comment type="caution">
    <text evidence="12">The sequence shown here is derived from an EMBL/GenBank/DDBJ whole genome shotgun (WGS) entry which is preliminary data.</text>
</comment>